<comment type="caution">
    <text evidence="10">The sequence shown here is derived from an EMBL/GenBank/DDBJ whole genome shotgun (WGS) entry which is preliminary data.</text>
</comment>
<dbReference type="GO" id="GO:0009279">
    <property type="term" value="C:cell outer membrane"/>
    <property type="evidence" value="ECO:0007669"/>
    <property type="project" value="UniProtKB-SubCell"/>
</dbReference>
<dbReference type="InterPro" id="IPR037066">
    <property type="entry name" value="Plug_dom_sf"/>
</dbReference>
<dbReference type="Gene3D" id="2.60.40.1120">
    <property type="entry name" value="Carboxypeptidase-like, regulatory domain"/>
    <property type="match status" value="1"/>
</dbReference>
<proteinExistence type="inferred from homology"/>
<reference evidence="10" key="1">
    <citation type="submission" date="2023-02" db="EMBL/GenBank/DDBJ databases">
        <title>Genome of Flavobacteriaceae gen. nov. sp. strain F89.</title>
        <authorList>
            <person name="Wang Y."/>
        </authorList>
    </citation>
    <scope>NUCLEOTIDE SEQUENCE</scope>
    <source>
        <strain evidence="10">F89</strain>
    </source>
</reference>
<evidence type="ECO:0000256" key="2">
    <source>
        <dbReference type="ARBA" id="ARBA00022448"/>
    </source>
</evidence>
<evidence type="ECO:0000256" key="3">
    <source>
        <dbReference type="ARBA" id="ARBA00022452"/>
    </source>
</evidence>
<dbReference type="RefSeq" id="WP_317901633.1">
    <property type="nucleotide sequence ID" value="NZ_JAIRBC010000008.1"/>
</dbReference>
<evidence type="ECO:0000256" key="8">
    <source>
        <dbReference type="SAM" id="SignalP"/>
    </source>
</evidence>
<comment type="similarity">
    <text evidence="7">Belongs to the TonB-dependent receptor family.</text>
</comment>
<evidence type="ECO:0000313" key="11">
    <source>
        <dbReference type="Proteomes" id="UP001200642"/>
    </source>
</evidence>
<feature type="domain" description="TonB-dependent receptor plug" evidence="9">
    <location>
        <begin position="118"/>
        <end position="240"/>
    </location>
</feature>
<dbReference type="NCBIfam" id="TIGR04056">
    <property type="entry name" value="OMP_RagA_SusC"/>
    <property type="match status" value="1"/>
</dbReference>
<dbReference type="Pfam" id="PF13715">
    <property type="entry name" value="CarbopepD_reg_2"/>
    <property type="match status" value="1"/>
</dbReference>
<dbReference type="Proteomes" id="UP001200642">
    <property type="component" value="Unassembled WGS sequence"/>
</dbReference>
<dbReference type="Gene3D" id="2.40.170.20">
    <property type="entry name" value="TonB-dependent receptor, beta-barrel domain"/>
    <property type="match status" value="1"/>
</dbReference>
<name>A0AAE3EUI0_9FLAO</name>
<dbReference type="EMBL" id="JAIRBC010000008">
    <property type="protein sequence ID" value="MCG2460489.1"/>
    <property type="molecule type" value="Genomic_DNA"/>
</dbReference>
<feature type="signal peptide" evidence="8">
    <location>
        <begin position="1"/>
        <end position="22"/>
    </location>
</feature>
<keyword evidence="11" id="KW-1185">Reference proteome</keyword>
<dbReference type="SUPFAM" id="SSF49464">
    <property type="entry name" value="Carboxypeptidase regulatory domain-like"/>
    <property type="match status" value="1"/>
</dbReference>
<protein>
    <submittedName>
        <fullName evidence="10">SusC/RagA family TonB-linked outer membrane protein</fullName>
    </submittedName>
</protein>
<keyword evidence="4 7" id="KW-0812">Transmembrane</keyword>
<dbReference type="Gene3D" id="2.170.130.10">
    <property type="entry name" value="TonB-dependent receptor, plug domain"/>
    <property type="match status" value="1"/>
</dbReference>
<evidence type="ECO:0000313" key="10">
    <source>
        <dbReference type="EMBL" id="MCG2460489.1"/>
    </source>
</evidence>
<feature type="chain" id="PRO_5042172656" evidence="8">
    <location>
        <begin position="23"/>
        <end position="1042"/>
    </location>
</feature>
<evidence type="ECO:0000256" key="7">
    <source>
        <dbReference type="PROSITE-ProRule" id="PRU01360"/>
    </source>
</evidence>
<sequence>MNRKIYHFLLATAFLCFQGIMAQKKTVTGMVTDVMGSPLPGVNVVEKGTNNGTSTDFDGNFSIDVSGPSATLVFTYLGFSSQELSVGAQSTVNVSMSEDAEQLGEVVVTALGVKREARSLGYATTQVDGDELSTIKQTNAINSLQGKVAGVQVTQNSTGAAGSSRVIIRGNNTLTGNNQPLYVVDGIPISNDNNGSAGLWGGSDGGDGISSINPDDIASVRVLKGGAATALYGSRGGNGVIILTTKDGKAHQGFGVELGSSVTFDNFDSTLTDFQTSYGQGTRARIPANQAEAFDLGNSSWGAKLDGSPVVQWDGVERPYSYVGNNQEHFYRTGTTFINSVALASATDNMNYRLSASNLDNADIVPNAGMNRKSFSLNAGAVLGEKITTQVNAKYIVEDVKNRPRLSDAPGNANYTVALLSPNVDVRNMQPGAKPDGTENAYSANIYSQNPYFAAYNFRNESVKNRLIASTSVRYDILDWLYLSGRVGTDHYTIRGESVEPFGTAYKPKGGMSDWETRYTQVDADVMLGVDKDITDKFKTSAFVGANSNSIKYERLNLGGNDFIVPGFEDMSNLASQSRSHSFSERKIGSLYGSLELSWDQWAFLTFTGRNDWFSTLSYSGKDTPNDVFYPSVNSSLVLSDALELPEAISFLKLRGGWSKVGGGGDTAYQLAPTYEIFGQGHLGQPLGRITGSTVPNANLVPWTKEETEIGIDLRMFNDRLSLDLAVYKNKTNNDIVNATTSIYSGYSSASANLGELQNKGVEVLLSGTPVRMDNFSWTTSINAAFNESLIVRTNDEGQPVSLDEPRTRNVRIQHIVGERYGKIVGVSYVRDNAGNIVYDINSEGVPRAQEGERIILGDGVPPWSLGWSNSFRLGDFSLNFLIDGKFGGQIFSGTNAIATGSGMTKLTLPGRENGLQVSGIDGAGFDAETGTGQTFNTTIAPEDLAIYYGRMSGIAEQFVEDSDFIKFREFSLGYSFPSKMLDNIFLTNANISVIGRNLFFLMRETENIDPESAYNVSNSQGLEYFGVPSTKSYGLSINVKF</sequence>
<keyword evidence="2 7" id="KW-0813">Transport</keyword>
<dbReference type="InterPro" id="IPR039426">
    <property type="entry name" value="TonB-dep_rcpt-like"/>
</dbReference>
<evidence type="ECO:0000256" key="1">
    <source>
        <dbReference type="ARBA" id="ARBA00004571"/>
    </source>
</evidence>
<dbReference type="InterPro" id="IPR008969">
    <property type="entry name" value="CarboxyPept-like_regulatory"/>
</dbReference>
<dbReference type="NCBIfam" id="TIGR04057">
    <property type="entry name" value="SusC_RagA_signa"/>
    <property type="match status" value="1"/>
</dbReference>
<dbReference type="InterPro" id="IPR023996">
    <property type="entry name" value="TonB-dep_OMP_SusC/RagA"/>
</dbReference>
<evidence type="ECO:0000259" key="9">
    <source>
        <dbReference type="Pfam" id="PF07715"/>
    </source>
</evidence>
<dbReference type="InterPro" id="IPR012910">
    <property type="entry name" value="Plug_dom"/>
</dbReference>
<dbReference type="SUPFAM" id="SSF56935">
    <property type="entry name" value="Porins"/>
    <property type="match status" value="1"/>
</dbReference>
<dbReference type="InterPro" id="IPR023997">
    <property type="entry name" value="TonB-dep_OMP_SusC/RagA_CS"/>
</dbReference>
<keyword evidence="3 7" id="KW-1134">Transmembrane beta strand</keyword>
<gene>
    <name evidence="10" type="ORF">K8352_07000</name>
</gene>
<keyword evidence="6 7" id="KW-0998">Cell outer membrane</keyword>
<keyword evidence="8" id="KW-0732">Signal</keyword>
<accession>A0AAE3EUI0</accession>
<dbReference type="InterPro" id="IPR036942">
    <property type="entry name" value="Beta-barrel_TonB_sf"/>
</dbReference>
<dbReference type="Pfam" id="PF07715">
    <property type="entry name" value="Plug"/>
    <property type="match status" value="1"/>
</dbReference>
<keyword evidence="5 7" id="KW-0472">Membrane</keyword>
<evidence type="ECO:0000256" key="6">
    <source>
        <dbReference type="ARBA" id="ARBA00023237"/>
    </source>
</evidence>
<evidence type="ECO:0000256" key="5">
    <source>
        <dbReference type="ARBA" id="ARBA00023136"/>
    </source>
</evidence>
<dbReference type="PROSITE" id="PS52016">
    <property type="entry name" value="TONB_DEPENDENT_REC_3"/>
    <property type="match status" value="1"/>
</dbReference>
<organism evidence="10 11">
    <name type="scientific">Cerina litoralis</name>
    <dbReference type="NCBI Taxonomy" id="2874477"/>
    <lineage>
        <taxon>Bacteria</taxon>
        <taxon>Pseudomonadati</taxon>
        <taxon>Bacteroidota</taxon>
        <taxon>Flavobacteriia</taxon>
        <taxon>Flavobacteriales</taxon>
        <taxon>Flavobacteriaceae</taxon>
        <taxon>Cerina</taxon>
    </lineage>
</organism>
<evidence type="ECO:0000256" key="4">
    <source>
        <dbReference type="ARBA" id="ARBA00022692"/>
    </source>
</evidence>
<comment type="subcellular location">
    <subcellularLocation>
        <location evidence="1 7">Cell outer membrane</location>
        <topology evidence="1 7">Multi-pass membrane protein</topology>
    </subcellularLocation>
</comment>
<dbReference type="AlphaFoldDB" id="A0AAE3EUI0"/>